<keyword evidence="4" id="KW-1185">Reference proteome</keyword>
<evidence type="ECO:0000313" key="3">
    <source>
        <dbReference type="EMBL" id="CAH0775524.1"/>
    </source>
</evidence>
<feature type="signal peptide" evidence="2">
    <location>
        <begin position="1"/>
        <end position="25"/>
    </location>
</feature>
<proteinExistence type="predicted"/>
<organism evidence="3 4">
    <name type="scientific">Bemisia tabaci</name>
    <name type="common">Sweetpotato whitefly</name>
    <name type="synonym">Aleurodes tabaci</name>
    <dbReference type="NCBI Taxonomy" id="7038"/>
    <lineage>
        <taxon>Eukaryota</taxon>
        <taxon>Metazoa</taxon>
        <taxon>Ecdysozoa</taxon>
        <taxon>Arthropoda</taxon>
        <taxon>Hexapoda</taxon>
        <taxon>Insecta</taxon>
        <taxon>Pterygota</taxon>
        <taxon>Neoptera</taxon>
        <taxon>Paraneoptera</taxon>
        <taxon>Hemiptera</taxon>
        <taxon>Sternorrhyncha</taxon>
        <taxon>Aleyrodoidea</taxon>
        <taxon>Aleyrodidae</taxon>
        <taxon>Aleyrodinae</taxon>
        <taxon>Bemisia</taxon>
    </lineage>
</organism>
<feature type="chain" id="PRO_5040252266" evidence="2">
    <location>
        <begin position="26"/>
        <end position="364"/>
    </location>
</feature>
<dbReference type="EMBL" id="OU963868">
    <property type="protein sequence ID" value="CAH0775524.1"/>
    <property type="molecule type" value="Genomic_DNA"/>
</dbReference>
<evidence type="ECO:0000313" key="4">
    <source>
        <dbReference type="Proteomes" id="UP001152759"/>
    </source>
</evidence>
<feature type="region of interest" description="Disordered" evidence="1">
    <location>
        <begin position="78"/>
        <end position="138"/>
    </location>
</feature>
<evidence type="ECO:0000256" key="1">
    <source>
        <dbReference type="SAM" id="MobiDB-lite"/>
    </source>
</evidence>
<reference evidence="3" key="1">
    <citation type="submission" date="2021-12" db="EMBL/GenBank/DDBJ databases">
        <authorList>
            <person name="King R."/>
        </authorList>
    </citation>
    <scope>NUCLEOTIDE SEQUENCE</scope>
</reference>
<feature type="compositionally biased region" description="Basic and acidic residues" evidence="1">
    <location>
        <begin position="251"/>
        <end position="276"/>
    </location>
</feature>
<feature type="compositionally biased region" description="Basic and acidic residues" evidence="1">
    <location>
        <begin position="124"/>
        <end position="138"/>
    </location>
</feature>
<feature type="region of interest" description="Disordered" evidence="1">
    <location>
        <begin position="222"/>
        <end position="276"/>
    </location>
</feature>
<keyword evidence="2" id="KW-0732">Signal</keyword>
<feature type="compositionally biased region" description="Polar residues" evidence="1">
    <location>
        <begin position="85"/>
        <end position="98"/>
    </location>
</feature>
<evidence type="ECO:0000256" key="2">
    <source>
        <dbReference type="SAM" id="SignalP"/>
    </source>
</evidence>
<dbReference type="Proteomes" id="UP001152759">
    <property type="component" value="Chromosome 7"/>
</dbReference>
<sequence length="364" mass="40699">MTLNDSTKMLPKILSVLTLIYLSQCKSIESSSSSNNSIPFSNDSYVSRNASEKWSSFPKLAALRDELSQMNQNMSVILSRGKPENATSERTTQESETPAASPVDEEVRRVMNTDIPKKSASQRMAEEEAETIKDGKENRKIDRNVDDIILVASNSDAKETESSNNQTAEENAENARMLGELKAKLAEIGNEGEDIEEEDNDDREVTFGDIVGDRALDIDDDYADKDDSDLLYGHSGKTQWTRDTEDEDEKDKEGNAEKESRARRSAEEKRSLGEKEVMEAAEAQNLLRASAPFMSDFRGTPVFRPNSSHSLVEVLDLYNPSRLADKWRMRNPSSKLSPSCEADTELYLTALKNGMPWAAKSKCR</sequence>
<accession>A0A9P0CDH8</accession>
<gene>
    <name evidence="3" type="ORF">BEMITA_LOCUS11733</name>
</gene>
<feature type="region of interest" description="Disordered" evidence="1">
    <location>
        <begin position="152"/>
        <end position="172"/>
    </location>
</feature>
<feature type="compositionally biased region" description="Basic and acidic residues" evidence="1">
    <location>
        <begin position="105"/>
        <end position="117"/>
    </location>
</feature>
<protein>
    <submittedName>
        <fullName evidence="3">Uncharacterized protein</fullName>
    </submittedName>
</protein>
<dbReference type="AlphaFoldDB" id="A0A9P0CDH8"/>
<name>A0A9P0CDH8_BEMTA</name>